<reference evidence="1" key="2">
    <citation type="journal article" date="2015" name="Data Brief">
        <title>Shoot transcriptome of the giant reed, Arundo donax.</title>
        <authorList>
            <person name="Barrero R.A."/>
            <person name="Guerrero F.D."/>
            <person name="Moolhuijzen P."/>
            <person name="Goolsby J.A."/>
            <person name="Tidwell J."/>
            <person name="Bellgard S.E."/>
            <person name="Bellgard M.I."/>
        </authorList>
    </citation>
    <scope>NUCLEOTIDE SEQUENCE</scope>
    <source>
        <tissue evidence="1">Shoot tissue taken approximately 20 cm above the soil surface</tissue>
    </source>
</reference>
<sequence>MKCLAPSSSESLLFEGFTAVSLLGVISGLSDTLEGGGSGLLICWDSADCDPEDEELRAPSLDISASLTNCFFSRIFLWVYWREGEGFGG</sequence>
<name>A0A0A9F075_ARUDO</name>
<dbReference type="AlphaFoldDB" id="A0A0A9F075"/>
<organism evidence="1">
    <name type="scientific">Arundo donax</name>
    <name type="common">Giant reed</name>
    <name type="synonym">Donax arundinaceus</name>
    <dbReference type="NCBI Taxonomy" id="35708"/>
    <lineage>
        <taxon>Eukaryota</taxon>
        <taxon>Viridiplantae</taxon>
        <taxon>Streptophyta</taxon>
        <taxon>Embryophyta</taxon>
        <taxon>Tracheophyta</taxon>
        <taxon>Spermatophyta</taxon>
        <taxon>Magnoliopsida</taxon>
        <taxon>Liliopsida</taxon>
        <taxon>Poales</taxon>
        <taxon>Poaceae</taxon>
        <taxon>PACMAD clade</taxon>
        <taxon>Arundinoideae</taxon>
        <taxon>Arundineae</taxon>
        <taxon>Arundo</taxon>
    </lineage>
</organism>
<proteinExistence type="predicted"/>
<protein>
    <submittedName>
        <fullName evidence="1">Apt1</fullName>
    </submittedName>
</protein>
<dbReference type="EMBL" id="GBRH01194355">
    <property type="protein sequence ID" value="JAE03541.1"/>
    <property type="molecule type" value="Transcribed_RNA"/>
</dbReference>
<accession>A0A0A9F075</accession>
<reference evidence="1" key="1">
    <citation type="submission" date="2014-09" db="EMBL/GenBank/DDBJ databases">
        <authorList>
            <person name="Magalhaes I.L.F."/>
            <person name="Oliveira U."/>
            <person name="Santos F.R."/>
            <person name="Vidigal T.H.D.A."/>
            <person name="Brescovit A.D."/>
            <person name="Santos A.J."/>
        </authorList>
    </citation>
    <scope>NUCLEOTIDE SEQUENCE</scope>
    <source>
        <tissue evidence="1">Shoot tissue taken approximately 20 cm above the soil surface</tissue>
    </source>
</reference>
<evidence type="ECO:0000313" key="1">
    <source>
        <dbReference type="EMBL" id="JAE03541.1"/>
    </source>
</evidence>